<dbReference type="AlphaFoldDB" id="A0A167R6R9"/>
<gene>
    <name evidence="2" type="ORF">CALVIDRAFT_282021</name>
</gene>
<keyword evidence="3" id="KW-1185">Reference proteome</keyword>
<organism evidence="2 3">
    <name type="scientific">Calocera viscosa (strain TUFC12733)</name>
    <dbReference type="NCBI Taxonomy" id="1330018"/>
    <lineage>
        <taxon>Eukaryota</taxon>
        <taxon>Fungi</taxon>
        <taxon>Dikarya</taxon>
        <taxon>Basidiomycota</taxon>
        <taxon>Agaricomycotina</taxon>
        <taxon>Dacrymycetes</taxon>
        <taxon>Dacrymycetales</taxon>
        <taxon>Dacrymycetaceae</taxon>
        <taxon>Calocera</taxon>
    </lineage>
</organism>
<feature type="region of interest" description="Disordered" evidence="1">
    <location>
        <begin position="99"/>
        <end position="189"/>
    </location>
</feature>
<evidence type="ECO:0000256" key="1">
    <source>
        <dbReference type="SAM" id="MobiDB-lite"/>
    </source>
</evidence>
<protein>
    <submittedName>
        <fullName evidence="2">Uncharacterized protein</fullName>
    </submittedName>
</protein>
<evidence type="ECO:0000313" key="3">
    <source>
        <dbReference type="Proteomes" id="UP000076738"/>
    </source>
</evidence>
<proteinExistence type="predicted"/>
<dbReference type="Proteomes" id="UP000076738">
    <property type="component" value="Unassembled WGS sequence"/>
</dbReference>
<feature type="compositionally biased region" description="Polar residues" evidence="1">
    <location>
        <begin position="129"/>
        <end position="157"/>
    </location>
</feature>
<accession>A0A167R6R9</accession>
<dbReference type="EMBL" id="KV417269">
    <property type="protein sequence ID" value="KZP00615.1"/>
    <property type="molecule type" value="Genomic_DNA"/>
</dbReference>
<reference evidence="2 3" key="1">
    <citation type="journal article" date="2016" name="Mol. Biol. Evol.">
        <title>Comparative Genomics of Early-Diverging Mushroom-Forming Fungi Provides Insights into the Origins of Lignocellulose Decay Capabilities.</title>
        <authorList>
            <person name="Nagy L.G."/>
            <person name="Riley R."/>
            <person name="Tritt A."/>
            <person name="Adam C."/>
            <person name="Daum C."/>
            <person name="Floudas D."/>
            <person name="Sun H."/>
            <person name="Yadav J.S."/>
            <person name="Pangilinan J."/>
            <person name="Larsson K.H."/>
            <person name="Matsuura K."/>
            <person name="Barry K."/>
            <person name="Labutti K."/>
            <person name="Kuo R."/>
            <person name="Ohm R.A."/>
            <person name="Bhattacharya S.S."/>
            <person name="Shirouzu T."/>
            <person name="Yoshinaga Y."/>
            <person name="Martin F.M."/>
            <person name="Grigoriev I.V."/>
            <person name="Hibbett D.S."/>
        </authorList>
    </citation>
    <scope>NUCLEOTIDE SEQUENCE [LARGE SCALE GENOMIC DNA]</scope>
    <source>
        <strain evidence="2 3">TUFC12733</strain>
    </source>
</reference>
<feature type="region of interest" description="Disordered" evidence="1">
    <location>
        <begin position="43"/>
        <end position="78"/>
    </location>
</feature>
<feature type="compositionally biased region" description="Pro residues" evidence="1">
    <location>
        <begin position="65"/>
        <end position="78"/>
    </location>
</feature>
<sequence length="189" mass="20282">MSLRLIHNPCQHHPRQVTLSTAGAFPCPGRVPRPTLLPPIPPFTSSPLGRAPPSFTSISPLTSHPHPPSNFNPPSPSFPFPPAPCPPLFLHPLTAQLPTHSAGRTHARPSTSNQPHRTPRALARRGSHNTHGGNTKGQKNRSTAGPSPWRTASQTRHSPAPPRTYLARSRAPLPPNTTPRLTLASRASA</sequence>
<feature type="compositionally biased region" description="Basic residues" evidence="1">
    <location>
        <begin position="117"/>
        <end position="128"/>
    </location>
</feature>
<name>A0A167R6R9_CALVF</name>
<evidence type="ECO:0000313" key="2">
    <source>
        <dbReference type="EMBL" id="KZP00615.1"/>
    </source>
</evidence>